<feature type="chain" id="PRO_5047265945" description="SH3 domain-containing protein" evidence="2">
    <location>
        <begin position="21"/>
        <end position="192"/>
    </location>
</feature>
<sequence length="192" mass="21306">MKQIYAYLVALLFTISPALCQTTDQAFDLAKAKVAETRLEQEIKSKSDSLTVLKSQIRGVENRQLLASFKNVDGKVAIPVTAYINGKLRKEKDPISTVVGEFAQGDSLTLIEYNEGYWLASHGAHMGYVSDIYINNTQQTRTYKSAIAKPEISSPSNTSGYSTTPSRTIHTGPRGGKYYINKNGNKTYIKRK</sequence>
<organism evidence="3 4">
    <name type="scientific">Pontibacter rugosus</name>
    <dbReference type="NCBI Taxonomy" id="1745966"/>
    <lineage>
        <taxon>Bacteria</taxon>
        <taxon>Pseudomonadati</taxon>
        <taxon>Bacteroidota</taxon>
        <taxon>Cytophagia</taxon>
        <taxon>Cytophagales</taxon>
        <taxon>Hymenobacteraceae</taxon>
        <taxon>Pontibacter</taxon>
    </lineage>
</organism>
<comment type="caution">
    <text evidence="3">The sequence shown here is derived from an EMBL/GenBank/DDBJ whole genome shotgun (WGS) entry which is preliminary data.</text>
</comment>
<feature type="region of interest" description="Disordered" evidence="1">
    <location>
        <begin position="150"/>
        <end position="177"/>
    </location>
</feature>
<evidence type="ECO:0000313" key="4">
    <source>
        <dbReference type="Proteomes" id="UP001597094"/>
    </source>
</evidence>
<evidence type="ECO:0000256" key="2">
    <source>
        <dbReference type="SAM" id="SignalP"/>
    </source>
</evidence>
<feature type="compositionally biased region" description="Polar residues" evidence="1">
    <location>
        <begin position="153"/>
        <end position="169"/>
    </location>
</feature>
<evidence type="ECO:0008006" key="5">
    <source>
        <dbReference type="Google" id="ProtNLM"/>
    </source>
</evidence>
<feature type="signal peptide" evidence="2">
    <location>
        <begin position="1"/>
        <end position="20"/>
    </location>
</feature>
<protein>
    <recommendedName>
        <fullName evidence="5">SH3 domain-containing protein</fullName>
    </recommendedName>
</protein>
<gene>
    <name evidence="3" type="ORF">ACFQ2O_01560</name>
</gene>
<reference evidence="4" key="1">
    <citation type="journal article" date="2019" name="Int. J. Syst. Evol. Microbiol.">
        <title>The Global Catalogue of Microorganisms (GCM) 10K type strain sequencing project: providing services to taxonomists for standard genome sequencing and annotation.</title>
        <authorList>
            <consortium name="The Broad Institute Genomics Platform"/>
            <consortium name="The Broad Institute Genome Sequencing Center for Infectious Disease"/>
            <person name="Wu L."/>
            <person name="Ma J."/>
        </authorList>
    </citation>
    <scope>NUCLEOTIDE SEQUENCE [LARGE SCALE GENOMIC DNA]</scope>
    <source>
        <strain evidence="4">JCM 31319</strain>
    </source>
</reference>
<accession>A0ABW3SJ69</accession>
<evidence type="ECO:0000256" key="1">
    <source>
        <dbReference type="SAM" id="MobiDB-lite"/>
    </source>
</evidence>
<proteinExistence type="predicted"/>
<dbReference type="RefSeq" id="WP_377522365.1">
    <property type="nucleotide sequence ID" value="NZ_JBHTLD010000007.1"/>
</dbReference>
<dbReference type="Proteomes" id="UP001597094">
    <property type="component" value="Unassembled WGS sequence"/>
</dbReference>
<evidence type="ECO:0000313" key="3">
    <source>
        <dbReference type="EMBL" id="MFD1184873.1"/>
    </source>
</evidence>
<name>A0ABW3SJ69_9BACT</name>
<keyword evidence="4" id="KW-1185">Reference proteome</keyword>
<keyword evidence="2" id="KW-0732">Signal</keyword>
<dbReference type="EMBL" id="JBHTLD010000007">
    <property type="protein sequence ID" value="MFD1184873.1"/>
    <property type="molecule type" value="Genomic_DNA"/>
</dbReference>